<dbReference type="Proteomes" id="UP000653454">
    <property type="component" value="Unassembled WGS sequence"/>
</dbReference>
<evidence type="ECO:0000313" key="1">
    <source>
        <dbReference type="EMBL" id="CAG9123222.1"/>
    </source>
</evidence>
<comment type="caution">
    <text evidence="1">The sequence shown here is derived from an EMBL/GenBank/DDBJ whole genome shotgun (WGS) entry which is preliminary data.</text>
</comment>
<gene>
    <name evidence="1" type="ORF">PLXY2_LOCUS7928</name>
</gene>
<keyword evidence="2" id="KW-1185">Reference proteome</keyword>
<reference evidence="1" key="1">
    <citation type="submission" date="2020-11" db="EMBL/GenBank/DDBJ databases">
        <authorList>
            <person name="Whiteford S."/>
        </authorList>
    </citation>
    <scope>NUCLEOTIDE SEQUENCE</scope>
</reference>
<protein>
    <submittedName>
        <fullName evidence="1">(diamondback moth) hypothetical protein</fullName>
    </submittedName>
</protein>
<name>A0A8S4F6N2_PLUXY</name>
<evidence type="ECO:0000313" key="2">
    <source>
        <dbReference type="Proteomes" id="UP000653454"/>
    </source>
</evidence>
<dbReference type="EMBL" id="CAJHNJ030000028">
    <property type="protein sequence ID" value="CAG9123222.1"/>
    <property type="molecule type" value="Genomic_DNA"/>
</dbReference>
<accession>A0A8S4F6N2</accession>
<proteinExistence type="predicted"/>
<sequence>MNSSEVLARAYPGFQLGGGSSYLFRDDGGGSCPPLLLPGYALECW</sequence>
<organism evidence="1 2">
    <name type="scientific">Plutella xylostella</name>
    <name type="common">Diamondback moth</name>
    <name type="synonym">Plutella maculipennis</name>
    <dbReference type="NCBI Taxonomy" id="51655"/>
    <lineage>
        <taxon>Eukaryota</taxon>
        <taxon>Metazoa</taxon>
        <taxon>Ecdysozoa</taxon>
        <taxon>Arthropoda</taxon>
        <taxon>Hexapoda</taxon>
        <taxon>Insecta</taxon>
        <taxon>Pterygota</taxon>
        <taxon>Neoptera</taxon>
        <taxon>Endopterygota</taxon>
        <taxon>Lepidoptera</taxon>
        <taxon>Glossata</taxon>
        <taxon>Ditrysia</taxon>
        <taxon>Yponomeutoidea</taxon>
        <taxon>Plutellidae</taxon>
        <taxon>Plutella</taxon>
    </lineage>
</organism>
<dbReference type="AlphaFoldDB" id="A0A8S4F6N2"/>